<dbReference type="GO" id="GO:0004553">
    <property type="term" value="F:hydrolase activity, hydrolyzing O-glycosyl compounds"/>
    <property type="evidence" value="ECO:0007669"/>
    <property type="project" value="InterPro"/>
</dbReference>
<dbReference type="InterPro" id="IPR036439">
    <property type="entry name" value="Dockerin_dom_sf"/>
</dbReference>
<dbReference type="InterPro" id="IPR002105">
    <property type="entry name" value="Dockerin_1_rpt"/>
</dbReference>
<dbReference type="CDD" id="cd14256">
    <property type="entry name" value="Dockerin_I"/>
    <property type="match status" value="1"/>
</dbReference>
<proteinExistence type="predicted"/>
<evidence type="ECO:0000313" key="2">
    <source>
        <dbReference type="EMBL" id="BAL59252.1"/>
    </source>
</evidence>
<evidence type="ECO:0000256" key="1">
    <source>
        <dbReference type="SAM" id="SignalP"/>
    </source>
</evidence>
<reference evidence="2" key="1">
    <citation type="journal article" date="2005" name="Environ. Microbiol.">
        <title>Genetic and functional properties of uncultivated thermophilic crenarchaeotes from a subsurface gold mine as revealed by analysis of genome fragments.</title>
        <authorList>
            <person name="Nunoura T."/>
            <person name="Hirayama H."/>
            <person name="Takami H."/>
            <person name="Oida H."/>
            <person name="Nishi S."/>
            <person name="Shimamura S."/>
            <person name="Suzuki Y."/>
            <person name="Inagaki F."/>
            <person name="Takai K."/>
            <person name="Nealson K.H."/>
            <person name="Horikoshi K."/>
        </authorList>
    </citation>
    <scope>NUCLEOTIDE SEQUENCE</scope>
</reference>
<dbReference type="Gene3D" id="1.10.1330.10">
    <property type="entry name" value="Dockerin domain"/>
    <property type="match status" value="1"/>
</dbReference>
<dbReference type="AlphaFoldDB" id="H5SSW6"/>
<feature type="chain" id="PRO_5003598512" description="Dockerin domain-containing protein" evidence="1">
    <location>
        <begin position="26"/>
        <end position="696"/>
    </location>
</feature>
<evidence type="ECO:0008006" key="3">
    <source>
        <dbReference type="Google" id="ProtNLM"/>
    </source>
</evidence>
<name>H5SSW6_ACEAU</name>
<feature type="signal peptide" evidence="1">
    <location>
        <begin position="1"/>
        <end position="25"/>
    </location>
</feature>
<dbReference type="GO" id="GO:0000272">
    <property type="term" value="P:polysaccharide catabolic process"/>
    <property type="evidence" value="ECO:0007669"/>
    <property type="project" value="InterPro"/>
</dbReference>
<dbReference type="Pfam" id="PF00404">
    <property type="entry name" value="Dockerin_1"/>
    <property type="match status" value="1"/>
</dbReference>
<accession>H5SSW6</accession>
<sequence length="696" mass="73345">MGMRKIWLFVLVPILVLGWATMAWADDEADVFNANAGNIEPNPNPGENHVVIQDVIVSDPGPFGDTTPDAFPTAIETVTIRKIGGTLEDHFVIALRLYLDDGDGLFDPTVDRLLGAVNAPRLSTGVVFGRQGELLVLVPNNGSAEFFVVADFANDAPDGATLRTSFDLTVGDSLIGGPTTTSRIDSATSLPILNFDAGLPVPTGFIRITAATGDAETDVIDETPARTANPGDSVVLQEFIVSDPGVSGDAIPDSYGTLIRSVTVRKVGGTISSDKILRLRLFRASPRTPPGWDEKDELLAVVNSPDLERGVVFGDGGRRLVRVNDNAEERFYVVADLAAVGFVNGDTLRVSVEIVARDDKTDPGEISSAIETPMPVVASNQLVVEVPPPTLIIGSASITGKSRIPISIRFVPAPGLGELQIGPDGALTFDPTIVQVLNIKGVGPYIVDSVNIDSIEGRAQFTLTLKPGRTPLNEGVIAEVEVDKAPDAPPGESVRIDIEDIEGIEIVDVFRDAAGHDLLPDVTPGVITIKLIKGDADGDGVVTISDARLVAQFILGLASLTPEQEEAADVAPPTGVIDATDVRWIAQAASGLRKLEQTNAALAPLAVNKPTRAVTAKLRAGTLEVRVSGQSVAETTVRVFTLSGKAVATVQASGPTVYLSEGDLAGLPNGVYLYTVTVLGPEGVWQSDVRKFVLVR</sequence>
<organism evidence="2">
    <name type="scientific">Acetithermum autotrophicum</name>
    <dbReference type="NCBI Taxonomy" id="1446466"/>
    <lineage>
        <taxon>Bacteria</taxon>
        <taxon>Candidatus Bipolaricaulota</taxon>
        <taxon>Candidatus Acetithermum</taxon>
    </lineage>
</organism>
<keyword evidence="1" id="KW-0732">Signal</keyword>
<gene>
    <name evidence="2" type="ORF">HGMM_OP3C407</name>
</gene>
<reference evidence="2" key="2">
    <citation type="journal article" date="2012" name="PLoS ONE">
        <title>A Deeply Branching Thermophilic Bacterium with an Ancient Acetyl-CoA Pathway Dominates a Subsurface Ecosystem.</title>
        <authorList>
            <person name="Takami H."/>
            <person name="Noguchi H."/>
            <person name="Takaki Y."/>
            <person name="Uchiyama I."/>
            <person name="Toyoda A."/>
            <person name="Nishi S."/>
            <person name="Chee G.-J."/>
            <person name="Arai W."/>
            <person name="Nunoura T."/>
            <person name="Itoh T."/>
            <person name="Hattori M."/>
            <person name="Takai K."/>
        </authorList>
    </citation>
    <scope>NUCLEOTIDE SEQUENCE</scope>
</reference>
<protein>
    <recommendedName>
        <fullName evidence="3">Dockerin domain-containing protein</fullName>
    </recommendedName>
</protein>
<dbReference type="EMBL" id="AP011802">
    <property type="protein sequence ID" value="BAL59252.1"/>
    <property type="molecule type" value="Genomic_DNA"/>
</dbReference>
<dbReference type="SUPFAM" id="SSF63446">
    <property type="entry name" value="Type I dockerin domain"/>
    <property type="match status" value="1"/>
</dbReference>